<name>A0A8S3HYL3_9BILA</name>
<organism evidence="3 4">
    <name type="scientific">Rotaria magnacalcarata</name>
    <dbReference type="NCBI Taxonomy" id="392030"/>
    <lineage>
        <taxon>Eukaryota</taxon>
        <taxon>Metazoa</taxon>
        <taxon>Spiralia</taxon>
        <taxon>Gnathifera</taxon>
        <taxon>Rotifera</taxon>
        <taxon>Eurotatoria</taxon>
        <taxon>Bdelloidea</taxon>
        <taxon>Philodinida</taxon>
        <taxon>Philodinidae</taxon>
        <taxon>Rotaria</taxon>
    </lineage>
</organism>
<comment type="caution">
    <text evidence="3">The sequence shown here is derived from an EMBL/GenBank/DDBJ whole genome shotgun (WGS) entry which is preliminary data.</text>
</comment>
<feature type="non-terminal residue" evidence="3">
    <location>
        <position position="120"/>
    </location>
</feature>
<accession>A0A8S3HYL3</accession>
<dbReference type="EMBL" id="CAJOBJ010337704">
    <property type="protein sequence ID" value="CAF5190981.1"/>
    <property type="molecule type" value="Genomic_DNA"/>
</dbReference>
<evidence type="ECO:0000313" key="2">
    <source>
        <dbReference type="EMBL" id="CAF5081511.1"/>
    </source>
</evidence>
<proteinExistence type="predicted"/>
<protein>
    <submittedName>
        <fullName evidence="3">Uncharacterized protein</fullName>
    </submittedName>
</protein>
<evidence type="ECO:0000313" key="4">
    <source>
        <dbReference type="Proteomes" id="UP000681720"/>
    </source>
</evidence>
<sequence>MLPQRLKSMNVLFKNTSDGVNQSSMKRLVSTPPLNDISNDSSSSSSSSHLCETQQQIEWLPIVINRDVTRLCEKRPPMILDSVLQSIVPIFSQFSNTNEFYPLLANLPNRHLSDEEKHRR</sequence>
<reference evidence="3" key="1">
    <citation type="submission" date="2021-02" db="EMBL/GenBank/DDBJ databases">
        <authorList>
            <person name="Nowell W R."/>
        </authorList>
    </citation>
    <scope>NUCLEOTIDE SEQUENCE</scope>
</reference>
<gene>
    <name evidence="2" type="ORF">BYL167_LOCUS61982</name>
    <name evidence="3" type="ORF">GIL414_LOCUS73016</name>
</gene>
<evidence type="ECO:0000313" key="3">
    <source>
        <dbReference type="EMBL" id="CAF5190981.1"/>
    </source>
</evidence>
<dbReference type="EMBL" id="CAJOBH010233697">
    <property type="protein sequence ID" value="CAF5081511.1"/>
    <property type="molecule type" value="Genomic_DNA"/>
</dbReference>
<feature type="region of interest" description="Disordered" evidence="1">
    <location>
        <begin position="17"/>
        <end position="50"/>
    </location>
</feature>
<dbReference type="Proteomes" id="UP000681720">
    <property type="component" value="Unassembled WGS sequence"/>
</dbReference>
<evidence type="ECO:0000256" key="1">
    <source>
        <dbReference type="SAM" id="MobiDB-lite"/>
    </source>
</evidence>
<dbReference type="Proteomes" id="UP000681967">
    <property type="component" value="Unassembled WGS sequence"/>
</dbReference>
<dbReference type="AlphaFoldDB" id="A0A8S3HYL3"/>